<accession>A0A8S8Z9W6</accession>
<dbReference type="AlphaFoldDB" id="A0A8S8Z9W6"/>
<evidence type="ECO:0000313" key="2">
    <source>
        <dbReference type="Proteomes" id="UP000433876"/>
    </source>
</evidence>
<organism evidence="1 2">
    <name type="scientific">Sordaria macrospora</name>
    <dbReference type="NCBI Taxonomy" id="5147"/>
    <lineage>
        <taxon>Eukaryota</taxon>
        <taxon>Fungi</taxon>
        <taxon>Dikarya</taxon>
        <taxon>Ascomycota</taxon>
        <taxon>Pezizomycotina</taxon>
        <taxon>Sordariomycetes</taxon>
        <taxon>Sordariomycetidae</taxon>
        <taxon>Sordariales</taxon>
        <taxon>Sordariaceae</taxon>
        <taxon>Sordaria</taxon>
    </lineage>
</organism>
<name>A0A8S8Z9W6_SORMA</name>
<sequence>MDSDNIEGLPQSSFWFTSLSSTSTSASMSSAMNFAQTGQLSPISNDPKQQDQWTTFVEYLAFECFRLSKLSHSVRKLRPQHDAEWEKLVKAGVVGPFDTCDDLASTEARVMRLHEFHEAVFAARALVHGSHGHDYGKEDVYDKCTWEAAGSTSWSDFIPSSG</sequence>
<dbReference type="VEuPathDB" id="FungiDB:SMAC_09660"/>
<proteinExistence type="predicted"/>
<evidence type="ECO:0000313" key="1">
    <source>
        <dbReference type="EMBL" id="KAA8623961.1"/>
    </source>
</evidence>
<protein>
    <submittedName>
        <fullName evidence="1">Uncharacterized protein</fullName>
    </submittedName>
</protein>
<dbReference type="Proteomes" id="UP000433876">
    <property type="component" value="Unassembled WGS sequence"/>
</dbReference>
<dbReference type="EMBL" id="NMPR01000286">
    <property type="protein sequence ID" value="KAA8623961.1"/>
    <property type="molecule type" value="Genomic_DNA"/>
</dbReference>
<comment type="caution">
    <text evidence="1">The sequence shown here is derived from an EMBL/GenBank/DDBJ whole genome shotgun (WGS) entry which is preliminary data.</text>
</comment>
<gene>
    <name evidence="1" type="ORF">SMACR_09660</name>
</gene>
<reference evidence="1 2" key="1">
    <citation type="submission" date="2017-07" db="EMBL/GenBank/DDBJ databases">
        <title>Genome sequence of the Sordaria macrospora wild type strain R19027.</title>
        <authorList>
            <person name="Nowrousian M."/>
            <person name="Teichert I."/>
            <person name="Kueck U."/>
        </authorList>
    </citation>
    <scope>NUCLEOTIDE SEQUENCE [LARGE SCALE GENOMIC DNA]</scope>
    <source>
        <strain evidence="1 2">R19027</strain>
        <tissue evidence="1">Mycelium</tissue>
    </source>
</reference>